<organism evidence="2 3">
    <name type="scientific">Hyella patelloides LEGE 07179</name>
    <dbReference type="NCBI Taxonomy" id="945734"/>
    <lineage>
        <taxon>Bacteria</taxon>
        <taxon>Bacillati</taxon>
        <taxon>Cyanobacteriota</taxon>
        <taxon>Cyanophyceae</taxon>
        <taxon>Pleurocapsales</taxon>
        <taxon>Hyellaceae</taxon>
        <taxon>Hyella</taxon>
    </lineage>
</organism>
<dbReference type="Proteomes" id="UP000320055">
    <property type="component" value="Unassembled WGS sequence"/>
</dbReference>
<name>A0A563W0E5_9CYAN</name>
<protein>
    <submittedName>
        <fullName evidence="2">Uncharacterized protein</fullName>
    </submittedName>
</protein>
<keyword evidence="1" id="KW-1133">Transmembrane helix</keyword>
<reference evidence="2 3" key="1">
    <citation type="submission" date="2019-01" db="EMBL/GenBank/DDBJ databases">
        <authorList>
            <person name="Brito A."/>
        </authorList>
    </citation>
    <scope>NUCLEOTIDE SEQUENCE [LARGE SCALE GENOMIC DNA]</scope>
    <source>
        <strain evidence="2">1</strain>
    </source>
</reference>
<accession>A0A563W0E5</accession>
<evidence type="ECO:0000313" key="3">
    <source>
        <dbReference type="Proteomes" id="UP000320055"/>
    </source>
</evidence>
<sequence>MFLNSTIFSVGATRAIFSILTSGAVLAISYEIRFKKNMNAQNIIVTQKLKAYILKAFT</sequence>
<evidence type="ECO:0000313" key="2">
    <source>
        <dbReference type="EMBL" id="VEP17178.1"/>
    </source>
</evidence>
<gene>
    <name evidence="2" type="ORF">H1P_560035</name>
</gene>
<keyword evidence="1" id="KW-0472">Membrane</keyword>
<keyword evidence="1" id="KW-0812">Transmembrane</keyword>
<dbReference type="AlphaFoldDB" id="A0A563W0E5"/>
<proteinExistence type="predicted"/>
<dbReference type="EMBL" id="CAACVJ010000512">
    <property type="protein sequence ID" value="VEP17178.1"/>
    <property type="molecule type" value="Genomic_DNA"/>
</dbReference>
<evidence type="ECO:0000256" key="1">
    <source>
        <dbReference type="SAM" id="Phobius"/>
    </source>
</evidence>
<keyword evidence="3" id="KW-1185">Reference proteome</keyword>
<feature type="transmembrane region" description="Helical" evidence="1">
    <location>
        <begin position="6"/>
        <end position="28"/>
    </location>
</feature>